<reference evidence="3 4" key="1">
    <citation type="submission" date="2017-07" db="EMBL/GenBank/DDBJ databases">
        <title>Recovery of genomes from metagenomes via a dereplication, aggregation, and scoring strategy.</title>
        <authorList>
            <person name="Sieber C.M."/>
            <person name="Probst A.J."/>
            <person name="Sharrar A."/>
            <person name="Thomas B.C."/>
            <person name="Hess M."/>
            <person name="Tringe S.G."/>
            <person name="Banfield J.F."/>
        </authorList>
    </citation>
    <scope>NUCLEOTIDE SEQUENCE [LARGE SCALE GENOMIC DNA]</scope>
    <source>
        <strain evidence="3">JGI_Cruoil_03_51_56</strain>
    </source>
</reference>
<proteinExistence type="predicted"/>
<dbReference type="SUPFAM" id="SSF51161">
    <property type="entry name" value="Trimeric LpxA-like enzymes"/>
    <property type="match status" value="1"/>
</dbReference>
<keyword evidence="2" id="KW-0012">Acyltransferase</keyword>
<evidence type="ECO:0000313" key="3">
    <source>
        <dbReference type="EMBL" id="OYD15940.1"/>
    </source>
</evidence>
<dbReference type="GO" id="GO:0016779">
    <property type="term" value="F:nucleotidyltransferase activity"/>
    <property type="evidence" value="ECO:0007669"/>
    <property type="project" value="UniProtKB-ARBA"/>
</dbReference>
<dbReference type="Gene3D" id="2.160.10.10">
    <property type="entry name" value="Hexapeptide repeat proteins"/>
    <property type="match status" value="1"/>
</dbReference>
<dbReference type="PANTHER" id="PTHR43584">
    <property type="entry name" value="NUCLEOTIDYL TRANSFERASE"/>
    <property type="match status" value="1"/>
</dbReference>
<name>A0A235BU22_UNCW3</name>
<evidence type="ECO:0000256" key="1">
    <source>
        <dbReference type="ARBA" id="ARBA00022679"/>
    </source>
</evidence>
<dbReference type="NCBIfam" id="TIGR03991">
    <property type="entry name" value="alt_bact_glmU"/>
    <property type="match status" value="1"/>
</dbReference>
<evidence type="ECO:0000256" key="2">
    <source>
        <dbReference type="ARBA" id="ARBA00023315"/>
    </source>
</evidence>
<dbReference type="InterPro" id="IPR050065">
    <property type="entry name" value="GlmU-like"/>
</dbReference>
<comment type="caution">
    <text evidence="3">The sequence shown here is derived from an EMBL/GenBank/DDBJ whole genome shotgun (WGS) entry which is preliminary data.</text>
</comment>
<dbReference type="InterPro" id="IPR023917">
    <property type="entry name" value="Bifunctiontional_GlmU_bac-type"/>
</dbReference>
<evidence type="ECO:0000313" key="4">
    <source>
        <dbReference type="Proteomes" id="UP000215559"/>
    </source>
</evidence>
<protein>
    <recommendedName>
        <fullName evidence="5">Glucose-1-phosphate thymidylyltransferase</fullName>
    </recommendedName>
</protein>
<dbReference type="Pfam" id="PF13562">
    <property type="entry name" value="NTP_transf_4"/>
    <property type="match status" value="1"/>
</dbReference>
<dbReference type="PANTHER" id="PTHR43584:SF9">
    <property type="entry name" value="TRANSFERASE HEXAPEPTIDE REPEAT CONTAINING PROTEIN"/>
    <property type="match status" value="1"/>
</dbReference>
<dbReference type="InterPro" id="IPR011004">
    <property type="entry name" value="Trimer_LpxA-like_sf"/>
</dbReference>
<sequence>MICLDVICIYEDEDYAKLFPLVDLKPVFDLRCGRRTLLDKIRRLYPREKLILWVRESLADVVAEQHPDCKVNITIESPCLFLSGRAILNKMIGVKGPEALFLTNDEVIGFRLDHATGLKPGSGPFEIDLPKEQVNAKVVEYPWDLVNFTRDELKKELRGGKLEGGLSRDAKVVGRRNRLRLGKGGHVWPGVVLSTETGSILVDCNAQVRPGSFIEGPCYIGPGTIIDGAKIRPGCSFGPECRIGGEVEATVFQGYSNKHHDGFIGHSFVGEWVNLGAFTTSSDLKNAYQPVKVQVGARQVDTGLLKVGCFFGDHVKTAIGSLFNTGAVVGTFANWFEPGLSPKYIKRFSWGKDHKWQLKDALTVARQVMAQRNVKMSRAYERLLDRVYSRI</sequence>
<dbReference type="EMBL" id="NOZP01000079">
    <property type="protein sequence ID" value="OYD15940.1"/>
    <property type="molecule type" value="Genomic_DNA"/>
</dbReference>
<accession>A0A235BU22</accession>
<gene>
    <name evidence="3" type="ORF">CH330_04235</name>
</gene>
<dbReference type="AlphaFoldDB" id="A0A235BU22"/>
<organism evidence="3 4">
    <name type="scientific">candidate division WOR-3 bacterium JGI_Cruoil_03_51_56</name>
    <dbReference type="NCBI Taxonomy" id="1973747"/>
    <lineage>
        <taxon>Bacteria</taxon>
        <taxon>Bacteria division WOR-3</taxon>
    </lineage>
</organism>
<evidence type="ECO:0008006" key="5">
    <source>
        <dbReference type="Google" id="ProtNLM"/>
    </source>
</evidence>
<dbReference type="Proteomes" id="UP000215559">
    <property type="component" value="Unassembled WGS sequence"/>
</dbReference>
<keyword evidence="1" id="KW-0808">Transferase</keyword>
<dbReference type="GO" id="GO:0016746">
    <property type="term" value="F:acyltransferase activity"/>
    <property type="evidence" value="ECO:0007669"/>
    <property type="project" value="UniProtKB-KW"/>
</dbReference>